<feature type="domain" description="CRAL-TRIO" evidence="2">
    <location>
        <begin position="90"/>
        <end position="253"/>
    </location>
</feature>
<organism evidence="3">
    <name type="scientific">Aureoumbra lagunensis</name>
    <dbReference type="NCBI Taxonomy" id="44058"/>
    <lineage>
        <taxon>Eukaryota</taxon>
        <taxon>Sar</taxon>
        <taxon>Stramenopiles</taxon>
        <taxon>Ochrophyta</taxon>
        <taxon>Pelagophyceae</taxon>
        <taxon>Pelagomonadales</taxon>
        <taxon>Aureoumbra</taxon>
    </lineage>
</organism>
<dbReference type="InterPro" id="IPR036865">
    <property type="entry name" value="CRAL-TRIO_dom_sf"/>
</dbReference>
<feature type="compositionally biased region" description="Polar residues" evidence="1">
    <location>
        <begin position="319"/>
        <end position="335"/>
    </location>
</feature>
<dbReference type="InterPro" id="IPR001251">
    <property type="entry name" value="CRAL-TRIO_dom"/>
</dbReference>
<evidence type="ECO:0000256" key="1">
    <source>
        <dbReference type="SAM" id="MobiDB-lite"/>
    </source>
</evidence>
<accession>A0A7S3JW47</accession>
<name>A0A7S3JW47_9STRA</name>
<dbReference type="EMBL" id="HBIJ01008128">
    <property type="protein sequence ID" value="CAE0364987.1"/>
    <property type="molecule type" value="Transcribed_RNA"/>
</dbReference>
<feature type="compositionally biased region" description="Low complexity" evidence="1">
    <location>
        <begin position="299"/>
        <end position="309"/>
    </location>
</feature>
<dbReference type="PANTHER" id="PTHR45657">
    <property type="entry name" value="CRAL-TRIO DOMAIN-CONTAINING PROTEIN YKL091C-RELATED"/>
    <property type="match status" value="1"/>
</dbReference>
<reference evidence="3" key="1">
    <citation type="submission" date="2021-01" db="EMBL/GenBank/DDBJ databases">
        <authorList>
            <person name="Corre E."/>
            <person name="Pelletier E."/>
            <person name="Niang G."/>
            <person name="Scheremetjew M."/>
            <person name="Finn R."/>
            <person name="Kale V."/>
            <person name="Holt S."/>
            <person name="Cochrane G."/>
            <person name="Meng A."/>
            <person name="Brown T."/>
            <person name="Cohen L."/>
        </authorList>
    </citation>
    <scope>NUCLEOTIDE SEQUENCE</scope>
    <source>
        <strain evidence="3">CCMP1510</strain>
    </source>
</reference>
<dbReference type="InterPro" id="IPR051026">
    <property type="entry name" value="PI/PC_transfer"/>
</dbReference>
<sequence length="349" mass="39334">MNSLSKEDELLRRLGLPTNEELVEGKGLNEEDEMLLKRIRVIGLELDDVWEKRIIRSAKANGRDEKTCAENYRRIAEFRRRGFGNIESAKDLLRSEVIKSQVGGYDLYGHLIWVEQILDVEQLVAMQQRLSARAILAEAVEQLKHQQRYRHIYILDVSKVRPFLLSRQDVRKALQELISFGSQYYPDGTHLIFIINAPALFCSFFALIKNILAPSTRAKIHIFNQLFLPQMASLGVPTAALPALIGGSHPGIDLALLLPSPRSNTRRQPLPPPPPKNQQATHHSSCFYPLFATCRQTITPISSHPSSSSIERRGRDDSTPLSKSTQTAPTNTSSTKTHRHHIPAASTIR</sequence>
<dbReference type="SUPFAM" id="SSF52087">
    <property type="entry name" value="CRAL/TRIO domain"/>
    <property type="match status" value="1"/>
</dbReference>
<dbReference type="Gene3D" id="3.40.525.10">
    <property type="entry name" value="CRAL-TRIO lipid binding domain"/>
    <property type="match status" value="1"/>
</dbReference>
<protein>
    <recommendedName>
        <fullName evidence="2">CRAL-TRIO domain-containing protein</fullName>
    </recommendedName>
</protein>
<feature type="region of interest" description="Disordered" evidence="1">
    <location>
        <begin position="299"/>
        <end position="349"/>
    </location>
</feature>
<feature type="region of interest" description="Disordered" evidence="1">
    <location>
        <begin position="261"/>
        <end position="281"/>
    </location>
</feature>
<dbReference type="PANTHER" id="PTHR45657:SF1">
    <property type="entry name" value="CRAL-TRIO DOMAIN-CONTAINING PROTEIN YKL091C-RELATED"/>
    <property type="match status" value="1"/>
</dbReference>
<evidence type="ECO:0000259" key="2">
    <source>
        <dbReference type="PROSITE" id="PS50191"/>
    </source>
</evidence>
<dbReference type="Pfam" id="PF00650">
    <property type="entry name" value="CRAL_TRIO"/>
    <property type="match status" value="1"/>
</dbReference>
<dbReference type="AlphaFoldDB" id="A0A7S3JW47"/>
<dbReference type="PROSITE" id="PS50191">
    <property type="entry name" value="CRAL_TRIO"/>
    <property type="match status" value="1"/>
</dbReference>
<proteinExistence type="predicted"/>
<dbReference type="CDD" id="cd00170">
    <property type="entry name" value="SEC14"/>
    <property type="match status" value="1"/>
</dbReference>
<evidence type="ECO:0000313" key="3">
    <source>
        <dbReference type="EMBL" id="CAE0364987.1"/>
    </source>
</evidence>
<gene>
    <name evidence="3" type="ORF">ALAG00032_LOCUS5729</name>
</gene>